<dbReference type="OrthoDB" id="3174580at2"/>
<dbReference type="RefSeq" id="WP_115268237.1">
    <property type="nucleotide sequence ID" value="NZ_UGGU01000002.1"/>
</dbReference>
<evidence type="ECO:0000313" key="3">
    <source>
        <dbReference type="Proteomes" id="UP000255328"/>
    </source>
</evidence>
<dbReference type="AlphaFoldDB" id="A0A377GP46"/>
<reference evidence="2 3" key="1">
    <citation type="submission" date="2018-06" db="EMBL/GenBank/DDBJ databases">
        <authorList>
            <consortium name="Pathogen Informatics"/>
            <person name="Doyle S."/>
        </authorList>
    </citation>
    <scope>NUCLEOTIDE SEQUENCE [LARGE SCALE GENOMIC DNA]</scope>
    <source>
        <strain evidence="2 3">NCTC10723</strain>
    </source>
</reference>
<accession>A0A377GP46</accession>
<feature type="domain" description="SpoVT-AbrB" evidence="1">
    <location>
        <begin position="7"/>
        <end position="51"/>
    </location>
</feature>
<dbReference type="InterPro" id="IPR037914">
    <property type="entry name" value="SpoVT-AbrB_sf"/>
</dbReference>
<organism evidence="2 3">
    <name type="scientific">Fusobacterium necrogenes</name>
    <dbReference type="NCBI Taxonomy" id="858"/>
    <lineage>
        <taxon>Bacteria</taxon>
        <taxon>Fusobacteriati</taxon>
        <taxon>Fusobacteriota</taxon>
        <taxon>Fusobacteriia</taxon>
        <taxon>Fusobacteriales</taxon>
        <taxon>Fusobacteriaceae</taxon>
        <taxon>Fusobacterium</taxon>
    </lineage>
</organism>
<dbReference type="SUPFAM" id="SSF89447">
    <property type="entry name" value="AbrB/MazE/MraZ-like"/>
    <property type="match status" value="1"/>
</dbReference>
<dbReference type="GO" id="GO:0003677">
    <property type="term" value="F:DNA binding"/>
    <property type="evidence" value="ECO:0007669"/>
    <property type="project" value="InterPro"/>
</dbReference>
<keyword evidence="3" id="KW-1185">Reference proteome</keyword>
<dbReference type="InterPro" id="IPR007159">
    <property type="entry name" value="SpoVT-AbrB_dom"/>
</dbReference>
<dbReference type="Pfam" id="PF04014">
    <property type="entry name" value="MazE_antitoxin"/>
    <property type="match status" value="1"/>
</dbReference>
<proteinExistence type="predicted"/>
<gene>
    <name evidence="2" type="ORF">NCTC10723_00060</name>
</gene>
<dbReference type="EMBL" id="UGGU01000002">
    <property type="protein sequence ID" value="STO28749.1"/>
    <property type="molecule type" value="Genomic_DNA"/>
</dbReference>
<name>A0A377GP46_9FUSO</name>
<evidence type="ECO:0000259" key="1">
    <source>
        <dbReference type="SMART" id="SM00966"/>
    </source>
</evidence>
<evidence type="ECO:0000313" key="2">
    <source>
        <dbReference type="EMBL" id="STO28749.1"/>
    </source>
</evidence>
<dbReference type="Proteomes" id="UP000255328">
    <property type="component" value="Unassembled WGS sequence"/>
</dbReference>
<protein>
    <recommendedName>
        <fullName evidence="1">SpoVT-AbrB domain-containing protein</fullName>
    </recommendedName>
</protein>
<sequence length="79" mass="9225">MKFDKIIAISSKKQITLPKKVYEELGFTDQVRLVVDDDNSIKLFPVIKEKKSDVLEELIKKGLSGEELLKEFKKREEKE</sequence>
<dbReference type="SMART" id="SM00966">
    <property type="entry name" value="SpoVT_AbrB"/>
    <property type="match status" value="1"/>
</dbReference>